<feature type="domain" description="Major facilitator superfamily (MFS) profile" evidence="7">
    <location>
        <begin position="47"/>
        <end position="551"/>
    </location>
</feature>
<evidence type="ECO:0000259" key="7">
    <source>
        <dbReference type="PROSITE" id="PS50850"/>
    </source>
</evidence>
<dbReference type="GO" id="GO:0000329">
    <property type="term" value="C:fungal-type vacuole membrane"/>
    <property type="evidence" value="ECO:0007669"/>
    <property type="project" value="TreeGrafter"/>
</dbReference>
<evidence type="ECO:0000256" key="5">
    <source>
        <dbReference type="ARBA" id="ARBA00023136"/>
    </source>
</evidence>
<sequence>MDTTKSKSAADEVTEELLPSGMRDSFEIEDVLPSASDFHIDRKFALTLFVIWTGNFLCSVDGTIVSTTMSNIASEFGQSDMVSWIATSYLLTSTAFQPLYGKTSDILGRKTLLLFAQCVFTLGTLLSALATNVETLSIARAVSGMGGAGIYALASIIITDVVPLSKRSIFVGYGTIIGSTAQMLGAPLGGICIVTIGWRWMFLVQVPFLLVCIVLLAWKVEVRVEHIPEGEERFSRENLQRIDIGGIVTLNLAVSSIIFLFAENESSSMAYRVCFSMLLVLSTIGYFLIEKYVAVEKIIDPELVKGQIGVVGFTSGISSLGLYMVLFITPVYLQQVQGVSVTRIGIYTTFFVISTAIGSLVAGYIIRKHDKSDVHTIVGSINTSTVFFAFQTFGFAILTLLVSLVEPETKGLAWRVVYVFGLVLAGFGSGGYNVGTVIFIIGKVGKRVQASANTLCSLIRQLGSVIGVSLSLSSYSRSVAYGLRRFFKGPDEHYVDKLVGDSTFLKDGLPEQYVKDVLHIYKRAIASTFIPSFALIVIGLVVMLFLNRRVTHAHAHQL</sequence>
<feature type="transmembrane region" description="Helical" evidence="6">
    <location>
        <begin position="417"/>
        <end position="441"/>
    </location>
</feature>
<feature type="transmembrane region" description="Helical" evidence="6">
    <location>
        <begin position="344"/>
        <end position="366"/>
    </location>
</feature>
<feature type="transmembrane region" description="Helical" evidence="6">
    <location>
        <begin position="386"/>
        <end position="405"/>
    </location>
</feature>
<feature type="transmembrane region" description="Helical" evidence="6">
    <location>
        <begin position="524"/>
        <end position="546"/>
    </location>
</feature>
<reference evidence="8 9" key="1">
    <citation type="journal article" date="2016" name="Proc. Natl. Acad. Sci. U.S.A.">
        <title>Comparative genomics of biotechnologically important yeasts.</title>
        <authorList>
            <person name="Riley R."/>
            <person name="Haridas S."/>
            <person name="Wolfe K.H."/>
            <person name="Lopes M.R."/>
            <person name="Hittinger C.T."/>
            <person name="Goeker M."/>
            <person name="Salamov A.A."/>
            <person name="Wisecaver J.H."/>
            <person name="Long T.M."/>
            <person name="Calvey C.H."/>
            <person name="Aerts A.L."/>
            <person name="Barry K.W."/>
            <person name="Choi C."/>
            <person name="Clum A."/>
            <person name="Coughlan A.Y."/>
            <person name="Deshpande S."/>
            <person name="Douglass A.P."/>
            <person name="Hanson S.J."/>
            <person name="Klenk H.-P."/>
            <person name="LaButti K.M."/>
            <person name="Lapidus A."/>
            <person name="Lindquist E.A."/>
            <person name="Lipzen A.M."/>
            <person name="Meier-Kolthoff J.P."/>
            <person name="Ohm R.A."/>
            <person name="Otillar R.P."/>
            <person name="Pangilinan J.L."/>
            <person name="Peng Y."/>
            <person name="Rokas A."/>
            <person name="Rosa C.A."/>
            <person name="Scheuner C."/>
            <person name="Sibirny A.A."/>
            <person name="Slot J.C."/>
            <person name="Stielow J.B."/>
            <person name="Sun H."/>
            <person name="Kurtzman C.P."/>
            <person name="Blackwell M."/>
            <person name="Grigoriev I.V."/>
            <person name="Jeffries T.W."/>
        </authorList>
    </citation>
    <scope>NUCLEOTIDE SEQUENCE [LARGE SCALE GENOMIC DNA]</scope>
    <source>
        <strain evidence="9">ATCC 18201 / CBS 1600 / BCRC 20928 / JCM 3617 / NBRC 0987 / NRRL Y-1542</strain>
    </source>
</reference>
<feature type="transmembrane region" description="Helical" evidence="6">
    <location>
        <begin position="170"/>
        <end position="196"/>
    </location>
</feature>
<dbReference type="GO" id="GO:0015174">
    <property type="term" value="F:basic amino acid transmembrane transporter activity"/>
    <property type="evidence" value="ECO:0007669"/>
    <property type="project" value="TreeGrafter"/>
</dbReference>
<dbReference type="Pfam" id="PF07690">
    <property type="entry name" value="MFS_1"/>
    <property type="match status" value="1"/>
</dbReference>
<evidence type="ECO:0000256" key="6">
    <source>
        <dbReference type="SAM" id="Phobius"/>
    </source>
</evidence>
<evidence type="ECO:0000256" key="2">
    <source>
        <dbReference type="ARBA" id="ARBA00008335"/>
    </source>
</evidence>
<protein>
    <submittedName>
        <fullName evidence="8">MFS general substrate transporter</fullName>
    </submittedName>
</protein>
<dbReference type="InterPro" id="IPR011701">
    <property type="entry name" value="MFS"/>
</dbReference>
<feature type="transmembrane region" description="Helical" evidence="6">
    <location>
        <begin position="81"/>
        <end position="100"/>
    </location>
</feature>
<feature type="transmembrane region" description="Helical" evidence="6">
    <location>
        <begin position="242"/>
        <end position="262"/>
    </location>
</feature>
<feature type="transmembrane region" description="Helical" evidence="6">
    <location>
        <begin position="137"/>
        <end position="158"/>
    </location>
</feature>
<dbReference type="AlphaFoldDB" id="A0A1E4RVH3"/>
<name>A0A1E4RVH3_CYBJN</name>
<organism evidence="8 9">
    <name type="scientific">Cyberlindnera jadinii (strain ATCC 18201 / CBS 1600 / BCRC 20928 / JCM 3617 / NBRC 0987 / NRRL Y-1542)</name>
    <name type="common">Torula yeast</name>
    <name type="synonym">Candida utilis</name>
    <dbReference type="NCBI Taxonomy" id="983966"/>
    <lineage>
        <taxon>Eukaryota</taxon>
        <taxon>Fungi</taxon>
        <taxon>Dikarya</taxon>
        <taxon>Ascomycota</taxon>
        <taxon>Saccharomycotina</taxon>
        <taxon>Saccharomycetes</taxon>
        <taxon>Phaffomycetales</taxon>
        <taxon>Phaffomycetaceae</taxon>
        <taxon>Cyberlindnera</taxon>
    </lineage>
</organism>
<dbReference type="OMA" id="CIVTIGW"/>
<dbReference type="Proteomes" id="UP000094389">
    <property type="component" value="Unassembled WGS sequence"/>
</dbReference>
<dbReference type="EMBL" id="KV453942">
    <property type="protein sequence ID" value="ODV71274.1"/>
    <property type="molecule type" value="Genomic_DNA"/>
</dbReference>
<dbReference type="SUPFAM" id="SSF103473">
    <property type="entry name" value="MFS general substrate transporter"/>
    <property type="match status" value="1"/>
</dbReference>
<dbReference type="PROSITE" id="PS50850">
    <property type="entry name" value="MFS"/>
    <property type="match status" value="1"/>
</dbReference>
<feature type="transmembrane region" description="Helical" evidence="6">
    <location>
        <begin position="44"/>
        <end position="69"/>
    </location>
</feature>
<comment type="similarity">
    <text evidence="2">Belongs to the major facilitator superfamily.</text>
</comment>
<dbReference type="InterPro" id="IPR020846">
    <property type="entry name" value="MFS_dom"/>
</dbReference>
<feature type="transmembrane region" description="Helical" evidence="6">
    <location>
        <begin position="202"/>
        <end position="221"/>
    </location>
</feature>
<evidence type="ECO:0000313" key="8">
    <source>
        <dbReference type="EMBL" id="ODV71274.1"/>
    </source>
</evidence>
<feature type="transmembrane region" description="Helical" evidence="6">
    <location>
        <begin position="112"/>
        <end position="131"/>
    </location>
</feature>
<evidence type="ECO:0000256" key="4">
    <source>
        <dbReference type="ARBA" id="ARBA00022989"/>
    </source>
</evidence>
<keyword evidence="5 6" id="KW-0472">Membrane</keyword>
<dbReference type="STRING" id="983966.A0A1E4RVH3"/>
<evidence type="ECO:0000313" key="9">
    <source>
        <dbReference type="Proteomes" id="UP000094389"/>
    </source>
</evidence>
<dbReference type="GeneID" id="30990203"/>
<comment type="subcellular location">
    <subcellularLocation>
        <location evidence="1">Membrane</location>
        <topology evidence="1">Multi-pass membrane protein</topology>
    </subcellularLocation>
</comment>
<dbReference type="RefSeq" id="XP_020068313.1">
    <property type="nucleotide sequence ID" value="XM_020215807.1"/>
</dbReference>
<feature type="transmembrane region" description="Helical" evidence="6">
    <location>
        <begin position="268"/>
        <end position="289"/>
    </location>
</feature>
<dbReference type="OrthoDB" id="10021397at2759"/>
<evidence type="ECO:0000256" key="3">
    <source>
        <dbReference type="ARBA" id="ARBA00022692"/>
    </source>
</evidence>
<feature type="transmembrane region" description="Helical" evidence="6">
    <location>
        <begin position="310"/>
        <end position="332"/>
    </location>
</feature>
<dbReference type="InterPro" id="IPR036259">
    <property type="entry name" value="MFS_trans_sf"/>
</dbReference>
<accession>A0A1E4RVH3</accession>
<dbReference type="PANTHER" id="PTHR23501">
    <property type="entry name" value="MAJOR FACILITATOR SUPERFAMILY"/>
    <property type="match status" value="1"/>
</dbReference>
<keyword evidence="3 6" id="KW-0812">Transmembrane</keyword>
<keyword evidence="9" id="KW-1185">Reference proteome</keyword>
<dbReference type="PANTHER" id="PTHR23501:SF47">
    <property type="entry name" value="VACUOLAR BASIC AMINO ACID TRANSPORTER 1"/>
    <property type="match status" value="1"/>
</dbReference>
<gene>
    <name evidence="8" type="ORF">CYBJADRAFT_169498</name>
</gene>
<evidence type="ECO:0000256" key="1">
    <source>
        <dbReference type="ARBA" id="ARBA00004141"/>
    </source>
</evidence>
<dbReference type="Gene3D" id="1.20.1250.20">
    <property type="entry name" value="MFS general substrate transporter like domains"/>
    <property type="match status" value="2"/>
</dbReference>
<proteinExistence type="inferred from homology"/>
<keyword evidence="4 6" id="KW-1133">Transmembrane helix</keyword>